<accession>A0A9D1JX23</accession>
<dbReference type="InterPro" id="IPR005995">
    <property type="entry name" value="Pgm_bpd_ind"/>
</dbReference>
<feature type="binding site" evidence="10 13">
    <location>
        <position position="13"/>
    </location>
    <ligand>
        <name>Mn(2+)</name>
        <dbReference type="ChEBI" id="CHEBI:29035"/>
        <label>2</label>
    </ligand>
</feature>
<feature type="binding site" evidence="10 12">
    <location>
        <begin position="154"/>
        <end position="155"/>
    </location>
    <ligand>
        <name>substrate</name>
    </ligand>
</feature>
<dbReference type="EC" id="5.4.2.12" evidence="4 10"/>
<comment type="cofactor">
    <cofactor evidence="10">
        <name>Mn(2+)</name>
        <dbReference type="ChEBI" id="CHEBI:29035"/>
    </cofactor>
    <text evidence="10">Binds 2 manganese ions per subunit.</text>
</comment>
<evidence type="ECO:0000259" key="15">
    <source>
        <dbReference type="Pfam" id="PF06415"/>
    </source>
</evidence>
<evidence type="ECO:0000256" key="2">
    <source>
        <dbReference type="ARBA" id="ARBA00004798"/>
    </source>
</evidence>
<evidence type="ECO:0000256" key="13">
    <source>
        <dbReference type="PIRSR" id="PIRSR001492-3"/>
    </source>
</evidence>
<dbReference type="InterPro" id="IPR011258">
    <property type="entry name" value="BPG-indep_PGM_N"/>
</dbReference>
<proteinExistence type="inferred from homology"/>
<dbReference type="PANTHER" id="PTHR31637">
    <property type="entry name" value="2,3-BISPHOSPHOGLYCERATE-INDEPENDENT PHOSPHOGLYCERATE MUTASE"/>
    <property type="match status" value="1"/>
</dbReference>
<evidence type="ECO:0000313" key="17">
    <source>
        <dbReference type="Proteomes" id="UP000886865"/>
    </source>
</evidence>
<dbReference type="EMBL" id="DVJQ01000010">
    <property type="protein sequence ID" value="HIS73596.1"/>
    <property type="molecule type" value="Genomic_DNA"/>
</dbReference>
<dbReference type="Proteomes" id="UP000886865">
    <property type="component" value="Unassembled WGS sequence"/>
</dbReference>
<keyword evidence="8 10" id="KW-0413">Isomerase</keyword>
<dbReference type="GO" id="GO:0006007">
    <property type="term" value="P:glucose catabolic process"/>
    <property type="evidence" value="ECO:0007669"/>
    <property type="project" value="InterPro"/>
</dbReference>
<evidence type="ECO:0000313" key="16">
    <source>
        <dbReference type="EMBL" id="HIS73596.1"/>
    </source>
</evidence>
<feature type="binding site" evidence="10 13">
    <location>
        <position position="438"/>
    </location>
    <ligand>
        <name>Mn(2+)</name>
        <dbReference type="ChEBI" id="CHEBI:29035"/>
        <label>2</label>
    </ligand>
</feature>
<reference evidence="16" key="1">
    <citation type="submission" date="2020-10" db="EMBL/GenBank/DDBJ databases">
        <authorList>
            <person name="Gilroy R."/>
        </authorList>
    </citation>
    <scope>NUCLEOTIDE SEQUENCE</scope>
    <source>
        <strain evidence="16">CHK152-2871</strain>
    </source>
</reference>
<protein>
    <recommendedName>
        <fullName evidence="9 10">2,3-bisphosphoglycerate-independent phosphoglycerate mutase</fullName>
        <shortName evidence="10">BPG-independent PGAM</shortName>
        <shortName evidence="10">Phosphoglyceromutase</shortName>
        <shortName evidence="10">iPGM</shortName>
        <ecNumber evidence="4 10">5.4.2.12</ecNumber>
    </recommendedName>
</protein>
<gene>
    <name evidence="10" type="primary">gpmI</name>
    <name evidence="16" type="ORF">IAA86_01085</name>
</gene>
<evidence type="ECO:0000256" key="4">
    <source>
        <dbReference type="ARBA" id="ARBA00012026"/>
    </source>
</evidence>
<evidence type="ECO:0000256" key="9">
    <source>
        <dbReference type="ARBA" id="ARBA00071648"/>
    </source>
</evidence>
<evidence type="ECO:0000256" key="12">
    <source>
        <dbReference type="PIRSR" id="PIRSR001492-2"/>
    </source>
</evidence>
<keyword evidence="7 10" id="KW-0464">Manganese</keyword>
<dbReference type="InterPro" id="IPR006124">
    <property type="entry name" value="Metalloenzyme"/>
</dbReference>
<dbReference type="SUPFAM" id="SSF53649">
    <property type="entry name" value="Alkaline phosphatase-like"/>
    <property type="match status" value="1"/>
</dbReference>
<name>A0A9D1JX23_9BACT</name>
<comment type="subunit">
    <text evidence="10">Monomer.</text>
</comment>
<reference evidence="16" key="2">
    <citation type="journal article" date="2021" name="PeerJ">
        <title>Extensive microbial diversity within the chicken gut microbiome revealed by metagenomics and culture.</title>
        <authorList>
            <person name="Gilroy R."/>
            <person name="Ravi A."/>
            <person name="Getino M."/>
            <person name="Pursley I."/>
            <person name="Horton D.L."/>
            <person name="Alikhan N.F."/>
            <person name="Baker D."/>
            <person name="Gharbi K."/>
            <person name="Hall N."/>
            <person name="Watson M."/>
            <person name="Adriaenssens E.M."/>
            <person name="Foster-Nyarko E."/>
            <person name="Jarju S."/>
            <person name="Secka A."/>
            <person name="Antonio M."/>
            <person name="Oren A."/>
            <person name="Chaudhuri R.R."/>
            <person name="La Ragione R."/>
            <person name="Hildebrand F."/>
            <person name="Pallen M.J."/>
        </authorList>
    </citation>
    <scope>NUCLEOTIDE SEQUENCE</scope>
    <source>
        <strain evidence="16">CHK152-2871</strain>
    </source>
</reference>
<dbReference type="HAMAP" id="MF_01038">
    <property type="entry name" value="GpmI"/>
    <property type="match status" value="1"/>
</dbReference>
<feature type="domain" description="BPG-independent PGAM N-terminal" evidence="15">
    <location>
        <begin position="83"/>
        <end position="294"/>
    </location>
</feature>
<evidence type="ECO:0000256" key="7">
    <source>
        <dbReference type="ARBA" id="ARBA00023211"/>
    </source>
</evidence>
<dbReference type="Gene3D" id="3.40.1450.10">
    <property type="entry name" value="BPG-independent phosphoglycerate mutase, domain B"/>
    <property type="match status" value="1"/>
</dbReference>
<dbReference type="AlphaFoldDB" id="A0A9D1JX23"/>
<feature type="binding site" evidence="10 12">
    <location>
        <position position="192"/>
    </location>
    <ligand>
        <name>substrate</name>
    </ligand>
</feature>
<feature type="binding site" evidence="10 12">
    <location>
        <position position="330"/>
    </location>
    <ligand>
        <name>substrate</name>
    </ligand>
</feature>
<dbReference type="GO" id="GO:0005829">
    <property type="term" value="C:cytosol"/>
    <property type="evidence" value="ECO:0007669"/>
    <property type="project" value="TreeGrafter"/>
</dbReference>
<dbReference type="InterPro" id="IPR017850">
    <property type="entry name" value="Alkaline_phosphatase_core_sf"/>
</dbReference>
<comment type="caution">
    <text evidence="16">The sequence shown here is derived from an EMBL/GenBank/DDBJ whole genome shotgun (WGS) entry which is preliminary data.</text>
</comment>
<feature type="binding site" evidence="10 13">
    <location>
        <position position="401"/>
    </location>
    <ligand>
        <name>Mn(2+)</name>
        <dbReference type="ChEBI" id="CHEBI:29035"/>
        <label>1</label>
    </ligand>
</feature>
<feature type="binding site" evidence="10 13">
    <location>
        <position position="63"/>
    </location>
    <ligand>
        <name>Mn(2+)</name>
        <dbReference type="ChEBI" id="CHEBI:29035"/>
        <label>2</label>
    </ligand>
</feature>
<dbReference type="PANTHER" id="PTHR31637:SF0">
    <property type="entry name" value="2,3-BISPHOSPHOGLYCERATE-INDEPENDENT PHOSPHOGLYCERATE MUTASE"/>
    <property type="match status" value="1"/>
</dbReference>
<feature type="binding site" evidence="10 12">
    <location>
        <position position="186"/>
    </location>
    <ligand>
        <name>substrate</name>
    </ligand>
</feature>
<dbReference type="GO" id="GO:0030145">
    <property type="term" value="F:manganese ion binding"/>
    <property type="evidence" value="ECO:0007669"/>
    <property type="project" value="UniProtKB-UniRule"/>
</dbReference>
<feature type="binding site" evidence="10 12">
    <location>
        <begin position="256"/>
        <end position="259"/>
    </location>
    <ligand>
        <name>substrate</name>
    </ligand>
</feature>
<sequence>MENQKRVLLCILDGWGISNDTKYNAIAVGKTPNYDNFLKTMPHTQIHADGNNVGLPKGQMGNSEVGHLNIGAGRIVYQELTRINKAIEEGKFFENQEFLNAINHVKKNNSSLHIYGLVSTGGVHSSIEHLKALIKMAAQNGLKDVYVHAFLDGRDTPPQSAKEFLLDVENTLKEYNLPPIASVIGRYWVMDRDKRWERVERAYNALLLSEGNSAKSAIEGLEESYKNGKNDEFVEPIVVGGKRIEDNDAIIFFNYRPDRAREITSAIALDDFSGFERKVKRDNLYYVCMTQYDETFPLPVAFKPEKLTNILGQVLDDNNVKEFRTAETEKYAHITFFFNGGEETPFKLETRKLVASPKVATYDLKPQMSAYEVCDNVLEALDNKEYGFILVNFANPDMVGHTGVMDAAVKAVEAVDECVGKIAKKALENNVEMIVTADHGNAEWMYNEQTHSPQTAHTTNQVPFILVTGDMQNAKLKSTGALCDIAPTVLDLLGIKKPQEMSGESLIEH</sequence>
<dbReference type="InterPro" id="IPR036646">
    <property type="entry name" value="PGAM_B_sf"/>
</dbReference>
<feature type="active site" description="Phosphoserine intermediate" evidence="10 11">
    <location>
        <position position="63"/>
    </location>
</feature>
<feature type="binding site" evidence="10 13">
    <location>
        <position position="397"/>
    </location>
    <ligand>
        <name>Mn(2+)</name>
        <dbReference type="ChEBI" id="CHEBI:29035"/>
        <label>1</label>
    </ligand>
</feature>
<feature type="binding site" evidence="10 13">
    <location>
        <position position="457"/>
    </location>
    <ligand>
        <name>Mn(2+)</name>
        <dbReference type="ChEBI" id="CHEBI:29035"/>
        <label>1</label>
    </ligand>
</feature>
<dbReference type="FunFam" id="3.40.1450.10:FF:000001">
    <property type="entry name" value="2,3-bisphosphoglycerate-independent phosphoglycerate mutase"/>
    <property type="match status" value="1"/>
</dbReference>
<evidence type="ECO:0000256" key="11">
    <source>
        <dbReference type="PIRSR" id="PIRSR001492-1"/>
    </source>
</evidence>
<dbReference type="SUPFAM" id="SSF64158">
    <property type="entry name" value="2,3-Bisphosphoglycerate-independent phosphoglycerate mutase, substrate-binding domain"/>
    <property type="match status" value="1"/>
</dbReference>
<keyword evidence="5 10" id="KW-0479">Metal-binding</keyword>
<evidence type="ECO:0000259" key="14">
    <source>
        <dbReference type="Pfam" id="PF01676"/>
    </source>
</evidence>
<evidence type="ECO:0000256" key="5">
    <source>
        <dbReference type="ARBA" id="ARBA00022723"/>
    </source>
</evidence>
<comment type="function">
    <text evidence="10">Catalyzes the interconversion of 2-phosphoglycerate and 3-phosphoglycerate.</text>
</comment>
<feature type="domain" description="Metalloenzyme" evidence="14">
    <location>
        <begin position="5"/>
        <end position="497"/>
    </location>
</feature>
<evidence type="ECO:0000256" key="3">
    <source>
        <dbReference type="ARBA" id="ARBA00008819"/>
    </source>
</evidence>
<dbReference type="Gene3D" id="3.40.720.10">
    <property type="entry name" value="Alkaline Phosphatase, subunit A"/>
    <property type="match status" value="1"/>
</dbReference>
<feature type="binding site" evidence="10 13">
    <location>
        <position position="439"/>
    </location>
    <ligand>
        <name>Mn(2+)</name>
        <dbReference type="ChEBI" id="CHEBI:29035"/>
        <label>2</label>
    </ligand>
</feature>
<dbReference type="PIRSF" id="PIRSF001492">
    <property type="entry name" value="IPGAM"/>
    <property type="match status" value="1"/>
</dbReference>
<comment type="catalytic activity">
    <reaction evidence="1 10">
        <text>(2R)-2-phosphoglycerate = (2R)-3-phosphoglycerate</text>
        <dbReference type="Rhea" id="RHEA:15901"/>
        <dbReference type="ChEBI" id="CHEBI:58272"/>
        <dbReference type="ChEBI" id="CHEBI:58289"/>
        <dbReference type="EC" id="5.4.2.12"/>
    </reaction>
</comment>
<keyword evidence="6 10" id="KW-0324">Glycolysis</keyword>
<evidence type="ECO:0000256" key="8">
    <source>
        <dbReference type="ARBA" id="ARBA00023235"/>
    </source>
</evidence>
<comment type="similarity">
    <text evidence="3 10">Belongs to the BPG-independent phosphoglycerate mutase family.</text>
</comment>
<feature type="binding site" evidence="10 12">
    <location>
        <position position="124"/>
    </location>
    <ligand>
        <name>substrate</name>
    </ligand>
</feature>
<evidence type="ECO:0000256" key="1">
    <source>
        <dbReference type="ARBA" id="ARBA00000370"/>
    </source>
</evidence>
<dbReference type="Pfam" id="PF01676">
    <property type="entry name" value="Metalloenzyme"/>
    <property type="match status" value="1"/>
</dbReference>
<evidence type="ECO:0000256" key="10">
    <source>
        <dbReference type="HAMAP-Rule" id="MF_01038"/>
    </source>
</evidence>
<dbReference type="GO" id="GO:0004619">
    <property type="term" value="F:phosphoglycerate mutase activity"/>
    <property type="evidence" value="ECO:0007669"/>
    <property type="project" value="UniProtKB-UniRule"/>
</dbReference>
<dbReference type="Pfam" id="PF06415">
    <property type="entry name" value="iPGM_N"/>
    <property type="match status" value="1"/>
</dbReference>
<dbReference type="GO" id="GO:0006096">
    <property type="term" value="P:glycolytic process"/>
    <property type="evidence" value="ECO:0007669"/>
    <property type="project" value="UniProtKB-UniRule"/>
</dbReference>
<organism evidence="16 17">
    <name type="scientific">Candidatus Galligastranaerophilus intestinavium</name>
    <dbReference type="NCBI Taxonomy" id="2840836"/>
    <lineage>
        <taxon>Bacteria</taxon>
        <taxon>Candidatus Galligastranaerophilus</taxon>
    </lineage>
</organism>
<comment type="pathway">
    <text evidence="2 10">Carbohydrate degradation; glycolysis; pyruvate from D-glyceraldehyde 3-phosphate: step 3/5.</text>
</comment>
<dbReference type="NCBIfam" id="TIGR01307">
    <property type="entry name" value="pgm_bpd_ind"/>
    <property type="match status" value="1"/>
</dbReference>
<evidence type="ECO:0000256" key="6">
    <source>
        <dbReference type="ARBA" id="ARBA00023152"/>
    </source>
</evidence>
<dbReference type="CDD" id="cd16010">
    <property type="entry name" value="iPGM"/>
    <property type="match status" value="1"/>
</dbReference>